<dbReference type="RefSeq" id="WP_003074787.1">
    <property type="nucleotide sequence ID" value="NZ_CP053999.1"/>
</dbReference>
<feature type="domain" description="DUF7365" evidence="3">
    <location>
        <begin position="7"/>
        <end position="91"/>
    </location>
</feature>
<accession>A0AAE8G0U5</accession>
<evidence type="ECO:0000313" key="5">
    <source>
        <dbReference type="Proteomes" id="UP000267137"/>
    </source>
</evidence>
<dbReference type="Proteomes" id="UP000267137">
    <property type="component" value="Unassembled WGS sequence"/>
</dbReference>
<evidence type="ECO:0000313" key="4">
    <source>
        <dbReference type="EMBL" id="RSJ23145.1"/>
    </source>
</evidence>
<evidence type="ECO:0000256" key="1">
    <source>
        <dbReference type="SAM" id="Coils"/>
    </source>
</evidence>
<gene>
    <name evidence="4" type="ORF">D8827_05695</name>
</gene>
<keyword evidence="2" id="KW-0812">Transmembrane</keyword>
<keyword evidence="2" id="KW-0472">Membrane</keyword>
<name>A0AAE8G0U5_STRIT</name>
<feature type="coiled-coil region" evidence="1">
    <location>
        <begin position="30"/>
        <end position="64"/>
    </location>
</feature>
<evidence type="ECO:0000256" key="2">
    <source>
        <dbReference type="SAM" id="Phobius"/>
    </source>
</evidence>
<dbReference type="InterPro" id="IPR055789">
    <property type="entry name" value="DUF7365"/>
</dbReference>
<dbReference type="EMBL" id="RJOO01000003">
    <property type="protein sequence ID" value="RSJ23145.1"/>
    <property type="molecule type" value="Genomic_DNA"/>
</dbReference>
<dbReference type="Pfam" id="PF24073">
    <property type="entry name" value="DUF7365"/>
    <property type="match status" value="1"/>
</dbReference>
<comment type="caution">
    <text evidence="4">The sequence shown here is derived from an EMBL/GenBank/DDBJ whole genome shotgun (WGS) entry which is preliminary data.</text>
</comment>
<organism evidence="4 5">
    <name type="scientific">Streptococcus intermedius</name>
    <dbReference type="NCBI Taxonomy" id="1338"/>
    <lineage>
        <taxon>Bacteria</taxon>
        <taxon>Bacillati</taxon>
        <taxon>Bacillota</taxon>
        <taxon>Bacilli</taxon>
        <taxon>Lactobacillales</taxon>
        <taxon>Streptococcaceae</taxon>
        <taxon>Streptococcus</taxon>
        <taxon>Streptococcus anginosus group</taxon>
    </lineage>
</organism>
<sequence length="94" mass="11166">MFVVRNDFVYQVIIFAIPLIGLYWSQKDRAAKHERRITVLEKDIENLREFKKTASRRLDSHEEQNKAILVLAEQVKGLSEDIRELKKIINKKEN</sequence>
<keyword evidence="1" id="KW-0175">Coiled coil</keyword>
<proteinExistence type="predicted"/>
<protein>
    <recommendedName>
        <fullName evidence="3">DUF7365 domain-containing protein</fullName>
    </recommendedName>
</protein>
<evidence type="ECO:0000259" key="3">
    <source>
        <dbReference type="Pfam" id="PF24073"/>
    </source>
</evidence>
<reference evidence="4 5" key="1">
    <citation type="submission" date="2018-11" db="EMBL/GenBank/DDBJ databases">
        <title>Species Designations Belie Phenotypic and Genotypic Heterogeneity in Oral Streptococci.</title>
        <authorList>
            <person name="Velsko I."/>
        </authorList>
    </citation>
    <scope>NUCLEOTIDE SEQUENCE [LARGE SCALE GENOMIC DNA]</scope>
    <source>
        <strain evidence="4 5">KLC02</strain>
    </source>
</reference>
<dbReference type="AlphaFoldDB" id="A0AAE8G0U5"/>
<feature type="transmembrane region" description="Helical" evidence="2">
    <location>
        <begin position="6"/>
        <end position="25"/>
    </location>
</feature>
<keyword evidence="2" id="KW-1133">Transmembrane helix</keyword>